<evidence type="ECO:0000313" key="2">
    <source>
        <dbReference type="EMBL" id="CAI5446452.1"/>
    </source>
</evidence>
<keyword evidence="1" id="KW-1133">Transmembrane helix</keyword>
<protein>
    <submittedName>
        <fullName evidence="2">Uncharacterized protein</fullName>
    </submittedName>
</protein>
<dbReference type="AlphaFoldDB" id="A0A9P1N0H7"/>
<proteinExistence type="predicted"/>
<comment type="caution">
    <text evidence="2">The sequence shown here is derived from an EMBL/GenBank/DDBJ whole genome shotgun (WGS) entry which is preliminary data.</text>
</comment>
<sequence length="112" mass="13056">MFDIKYKYHILVEKKTIKPYFSLNSLLSRISILLYKKKTRLSFNKNTLPTTMFSFQTLLILLSFLISMISCQLYGTYYSSGLDNYPVYLKQNGNMNGQGNDLSWLGNELNMI</sequence>
<reference evidence="2" key="1">
    <citation type="submission" date="2022-11" db="EMBL/GenBank/DDBJ databases">
        <authorList>
            <person name="Kikuchi T."/>
        </authorList>
    </citation>
    <scope>NUCLEOTIDE SEQUENCE</scope>
    <source>
        <strain evidence="2">PS1010</strain>
    </source>
</reference>
<accession>A0A9P1N0H7</accession>
<name>A0A9P1N0H7_9PELO</name>
<evidence type="ECO:0000256" key="1">
    <source>
        <dbReference type="SAM" id="Phobius"/>
    </source>
</evidence>
<evidence type="ECO:0000313" key="3">
    <source>
        <dbReference type="Proteomes" id="UP001152747"/>
    </source>
</evidence>
<keyword evidence="1" id="KW-0812">Transmembrane</keyword>
<keyword evidence="3" id="KW-1185">Reference proteome</keyword>
<keyword evidence="1" id="KW-0472">Membrane</keyword>
<dbReference type="EMBL" id="CANHGI010000003">
    <property type="protein sequence ID" value="CAI5446452.1"/>
    <property type="molecule type" value="Genomic_DNA"/>
</dbReference>
<feature type="transmembrane region" description="Helical" evidence="1">
    <location>
        <begin position="57"/>
        <end position="77"/>
    </location>
</feature>
<organism evidence="2 3">
    <name type="scientific">Caenorhabditis angaria</name>
    <dbReference type="NCBI Taxonomy" id="860376"/>
    <lineage>
        <taxon>Eukaryota</taxon>
        <taxon>Metazoa</taxon>
        <taxon>Ecdysozoa</taxon>
        <taxon>Nematoda</taxon>
        <taxon>Chromadorea</taxon>
        <taxon>Rhabditida</taxon>
        <taxon>Rhabditina</taxon>
        <taxon>Rhabditomorpha</taxon>
        <taxon>Rhabditoidea</taxon>
        <taxon>Rhabditidae</taxon>
        <taxon>Peloderinae</taxon>
        <taxon>Caenorhabditis</taxon>
    </lineage>
</organism>
<dbReference type="Proteomes" id="UP001152747">
    <property type="component" value="Unassembled WGS sequence"/>
</dbReference>
<gene>
    <name evidence="2" type="ORF">CAMP_LOCUS9089</name>
</gene>